<dbReference type="InterPro" id="IPR004107">
    <property type="entry name" value="Integrase_SAM-like_N"/>
</dbReference>
<dbReference type="GO" id="GO:0006313">
    <property type="term" value="P:DNA transposition"/>
    <property type="evidence" value="ECO:0007669"/>
    <property type="project" value="UniProtKB-UniRule"/>
</dbReference>
<feature type="active site" evidence="9">
    <location>
        <position position="285"/>
    </location>
</feature>
<dbReference type="Gene3D" id="1.10.150.130">
    <property type="match status" value="1"/>
</dbReference>
<dbReference type="GO" id="GO:0051301">
    <property type="term" value="P:cell division"/>
    <property type="evidence" value="ECO:0007669"/>
    <property type="project" value="UniProtKB-KW"/>
</dbReference>
<evidence type="ECO:0000256" key="6">
    <source>
        <dbReference type="ARBA" id="ARBA00023125"/>
    </source>
</evidence>
<sequence>MAEAVLVHATAEVLGEKAAWLAQLSNERHASAHTLDAYERDLRQFLVFLTGYHARPAAMEDLVDLGTTELRAFLASRRRDGAGAKTLGRGLAGVRSFVRHLERKGLASAAGAKAMRAPKQPKSLPRPLSVADALSVTEEAGAYAAEPWIAARDTAVLTLLYGCGLRISEALSLPGDALGDPAARSMPVAGKGGKTRLVPLLPAVLVAAAEYRRLCPHPLPANGPLFRGARGGPLRPQIVQRAMALLRGALGLPESATPHALRHSFATHLLSAGGDLRTIQDLLGHASLSTTQNYTAVDAARLLSVYDDTHPRARRRRPVPSQAGIA</sequence>
<dbReference type="GO" id="GO:0003677">
    <property type="term" value="F:DNA binding"/>
    <property type="evidence" value="ECO:0007669"/>
    <property type="project" value="UniProtKB-UniRule"/>
</dbReference>
<dbReference type="InterPro" id="IPR044068">
    <property type="entry name" value="CB"/>
</dbReference>
<feature type="active site" evidence="9">
    <location>
        <position position="191"/>
    </location>
</feature>
<dbReference type="GO" id="GO:0005737">
    <property type="term" value="C:cytoplasm"/>
    <property type="evidence" value="ECO:0007669"/>
    <property type="project" value="UniProtKB-SubCell"/>
</dbReference>
<dbReference type="GO" id="GO:0007059">
    <property type="term" value="P:chromosome segregation"/>
    <property type="evidence" value="ECO:0007669"/>
    <property type="project" value="UniProtKB-UniRule"/>
</dbReference>
<evidence type="ECO:0000256" key="2">
    <source>
        <dbReference type="ARBA" id="ARBA00022490"/>
    </source>
</evidence>
<comment type="function">
    <text evidence="9">Site-specific tyrosine recombinase, which acts by catalyzing the cutting and rejoining of the recombining DNA molecules. The XerC-XerD complex is essential to convert dimers of the bacterial chromosome into monomers to permit their segregation at cell division. It also contributes to the segregational stability of plasmids.</text>
</comment>
<comment type="caution">
    <text evidence="12">The sequence shown here is derived from an EMBL/GenBank/DDBJ whole genome shotgun (WGS) entry which is preliminary data.</text>
</comment>
<feature type="active site" evidence="9">
    <location>
        <position position="262"/>
    </location>
</feature>
<dbReference type="Gene3D" id="1.10.443.10">
    <property type="entry name" value="Intergrase catalytic core"/>
    <property type="match status" value="1"/>
</dbReference>
<evidence type="ECO:0000259" key="10">
    <source>
        <dbReference type="PROSITE" id="PS51898"/>
    </source>
</evidence>
<comment type="subcellular location">
    <subcellularLocation>
        <location evidence="1 9">Cytoplasm</location>
    </subcellularLocation>
</comment>
<name>A0A6L9ML10_9HYPH</name>
<keyword evidence="6 9" id="KW-0238">DNA-binding</keyword>
<dbReference type="PANTHER" id="PTHR30349">
    <property type="entry name" value="PHAGE INTEGRASE-RELATED"/>
    <property type="match status" value="1"/>
</dbReference>
<proteinExistence type="inferred from homology"/>
<keyword evidence="13" id="KW-1185">Reference proteome</keyword>
<gene>
    <name evidence="9" type="primary">xerC</name>
    <name evidence="12" type="ORF">GTW51_16650</name>
</gene>
<comment type="similarity">
    <text evidence="9">Belongs to the 'phage' integrase family. XerC subfamily.</text>
</comment>
<protein>
    <recommendedName>
        <fullName evidence="9">Tyrosine recombinase XerC</fullName>
    </recommendedName>
</protein>
<evidence type="ECO:0000256" key="9">
    <source>
        <dbReference type="HAMAP-Rule" id="MF_01808"/>
    </source>
</evidence>
<dbReference type="InterPro" id="IPR002104">
    <property type="entry name" value="Integrase_catalytic"/>
</dbReference>
<dbReference type="Proteomes" id="UP000476332">
    <property type="component" value="Unassembled WGS sequence"/>
</dbReference>
<dbReference type="InterPro" id="IPR050090">
    <property type="entry name" value="Tyrosine_recombinase_XerCD"/>
</dbReference>
<dbReference type="Pfam" id="PF00589">
    <property type="entry name" value="Phage_integrase"/>
    <property type="match status" value="1"/>
</dbReference>
<feature type="active site" evidence="9">
    <location>
        <position position="166"/>
    </location>
</feature>
<keyword evidence="2 9" id="KW-0963">Cytoplasm</keyword>
<dbReference type="PROSITE" id="PS51900">
    <property type="entry name" value="CB"/>
    <property type="match status" value="1"/>
</dbReference>
<dbReference type="AlphaFoldDB" id="A0A6L9ML10"/>
<evidence type="ECO:0000313" key="13">
    <source>
        <dbReference type="Proteomes" id="UP000476332"/>
    </source>
</evidence>
<keyword evidence="8 9" id="KW-0131">Cell cycle</keyword>
<evidence type="ECO:0000256" key="1">
    <source>
        <dbReference type="ARBA" id="ARBA00004496"/>
    </source>
</evidence>
<evidence type="ECO:0000256" key="5">
    <source>
        <dbReference type="ARBA" id="ARBA00022908"/>
    </source>
</evidence>
<dbReference type="PROSITE" id="PS51898">
    <property type="entry name" value="TYR_RECOMBINASE"/>
    <property type="match status" value="1"/>
</dbReference>
<dbReference type="InterPro" id="IPR023009">
    <property type="entry name" value="Tyrosine_recombinase_XerC/XerD"/>
</dbReference>
<comment type="subunit">
    <text evidence="9">Forms a cyclic heterotetrameric complex composed of two molecules of XerC and two molecules of XerD.</text>
</comment>
<evidence type="ECO:0000313" key="12">
    <source>
        <dbReference type="EMBL" id="NDV88332.1"/>
    </source>
</evidence>
<keyword evidence="4 9" id="KW-0159">Chromosome partition</keyword>
<evidence type="ECO:0000256" key="7">
    <source>
        <dbReference type="ARBA" id="ARBA00023172"/>
    </source>
</evidence>
<dbReference type="PANTHER" id="PTHR30349:SF90">
    <property type="entry name" value="TYROSINE RECOMBINASE XERD"/>
    <property type="match status" value="1"/>
</dbReference>
<dbReference type="HAMAP" id="MF_01808">
    <property type="entry name" value="Recomb_XerC_XerD"/>
    <property type="match status" value="1"/>
</dbReference>
<dbReference type="InterPro" id="IPR011010">
    <property type="entry name" value="DNA_brk_join_enz"/>
</dbReference>
<keyword evidence="3 9" id="KW-0132">Cell division</keyword>
<dbReference type="RefSeq" id="WP_163045170.1">
    <property type="nucleotide sequence ID" value="NZ_JAAAMJ010000015.1"/>
</dbReference>
<reference evidence="12 13" key="1">
    <citation type="submission" date="2020-01" db="EMBL/GenBank/DDBJ databases">
        <title>Genomes of bacteria type strains.</title>
        <authorList>
            <person name="Chen J."/>
            <person name="Zhu S."/>
            <person name="Chen J."/>
        </authorList>
    </citation>
    <scope>NUCLEOTIDE SEQUENCE [LARGE SCALE GENOMIC DNA]</scope>
    <source>
        <strain evidence="12 13">KCTC 52919</strain>
    </source>
</reference>
<feature type="domain" description="Core-binding (CB)" evidence="11">
    <location>
        <begin position="11"/>
        <end position="102"/>
    </location>
</feature>
<dbReference type="InterPro" id="IPR010998">
    <property type="entry name" value="Integrase_recombinase_N"/>
</dbReference>
<dbReference type="InterPro" id="IPR013762">
    <property type="entry name" value="Integrase-like_cat_sf"/>
</dbReference>
<evidence type="ECO:0000256" key="4">
    <source>
        <dbReference type="ARBA" id="ARBA00022829"/>
    </source>
</evidence>
<keyword evidence="7 9" id="KW-0233">DNA recombination</keyword>
<evidence type="ECO:0000259" key="11">
    <source>
        <dbReference type="PROSITE" id="PS51900"/>
    </source>
</evidence>
<feature type="active site" evidence="9">
    <location>
        <position position="259"/>
    </location>
</feature>
<accession>A0A6L9ML10</accession>
<dbReference type="EMBL" id="JAAAMJ010000015">
    <property type="protein sequence ID" value="NDV88332.1"/>
    <property type="molecule type" value="Genomic_DNA"/>
</dbReference>
<feature type="domain" description="Tyr recombinase" evidence="10">
    <location>
        <begin position="123"/>
        <end position="307"/>
    </location>
</feature>
<organism evidence="12 13">
    <name type="scientific">Aurantimonas aggregata</name>
    <dbReference type="NCBI Taxonomy" id="2047720"/>
    <lineage>
        <taxon>Bacteria</taxon>
        <taxon>Pseudomonadati</taxon>
        <taxon>Pseudomonadota</taxon>
        <taxon>Alphaproteobacteria</taxon>
        <taxon>Hyphomicrobiales</taxon>
        <taxon>Aurantimonadaceae</taxon>
        <taxon>Aurantimonas</taxon>
    </lineage>
</organism>
<keyword evidence="5 9" id="KW-0229">DNA integration</keyword>
<dbReference type="Pfam" id="PF02899">
    <property type="entry name" value="Phage_int_SAM_1"/>
    <property type="match status" value="1"/>
</dbReference>
<dbReference type="SUPFAM" id="SSF56349">
    <property type="entry name" value="DNA breaking-rejoining enzymes"/>
    <property type="match status" value="1"/>
</dbReference>
<dbReference type="GO" id="GO:0009037">
    <property type="term" value="F:tyrosine-based site-specific recombinase activity"/>
    <property type="evidence" value="ECO:0007669"/>
    <property type="project" value="UniProtKB-UniRule"/>
</dbReference>
<feature type="active site" description="O-(3'-phospho-DNA)-tyrosine intermediate" evidence="9">
    <location>
        <position position="294"/>
    </location>
</feature>
<evidence type="ECO:0000256" key="3">
    <source>
        <dbReference type="ARBA" id="ARBA00022618"/>
    </source>
</evidence>
<evidence type="ECO:0000256" key="8">
    <source>
        <dbReference type="ARBA" id="ARBA00023306"/>
    </source>
</evidence>